<protein>
    <submittedName>
        <fullName evidence="3">Uncharacterized protein</fullName>
    </submittedName>
</protein>
<evidence type="ECO:0000313" key="3">
    <source>
        <dbReference type="EMBL" id="KAL2799897.1"/>
    </source>
</evidence>
<keyword evidence="4" id="KW-1185">Reference proteome</keyword>
<keyword evidence="2" id="KW-0812">Transmembrane</keyword>
<feature type="region of interest" description="Disordered" evidence="1">
    <location>
        <begin position="92"/>
        <end position="116"/>
    </location>
</feature>
<organism evidence="3 4">
    <name type="scientific">Aspergillus keveii</name>
    <dbReference type="NCBI Taxonomy" id="714993"/>
    <lineage>
        <taxon>Eukaryota</taxon>
        <taxon>Fungi</taxon>
        <taxon>Dikarya</taxon>
        <taxon>Ascomycota</taxon>
        <taxon>Pezizomycotina</taxon>
        <taxon>Eurotiomycetes</taxon>
        <taxon>Eurotiomycetidae</taxon>
        <taxon>Eurotiales</taxon>
        <taxon>Aspergillaceae</taxon>
        <taxon>Aspergillus</taxon>
        <taxon>Aspergillus subgen. Nidulantes</taxon>
    </lineage>
</organism>
<dbReference type="Proteomes" id="UP001610563">
    <property type="component" value="Unassembled WGS sequence"/>
</dbReference>
<keyword evidence="2" id="KW-0472">Membrane</keyword>
<accession>A0ABR4GLG7</accession>
<keyword evidence="2" id="KW-1133">Transmembrane helix</keyword>
<name>A0ABR4GLG7_9EURO</name>
<proteinExistence type="predicted"/>
<sequence>MRGGAAEKSKKRLIVIVDARVWSSHTKGRSGRDGDAQLSGDGRVGVVIMVTELRDDASSEANGGGSVKVSDGVVRDRRGKKKAALFIKGESRRRGHLSEGNERSRSLERSRGHEGRSVVVEHELRLSMLNLNKSSSNDNRSTANDSSSALSTFSTSLIAVSVVVVVCGLVLVLLTVVNLPRGGGHLLLRCVHHTAPPVRVLRTDSTLVAHLQLATPPRHEHENDGTRSLAFRTTLERMVVAGRSGLHVEMN</sequence>
<dbReference type="EMBL" id="JBFTWV010000005">
    <property type="protein sequence ID" value="KAL2799897.1"/>
    <property type="molecule type" value="Genomic_DNA"/>
</dbReference>
<evidence type="ECO:0000313" key="4">
    <source>
        <dbReference type="Proteomes" id="UP001610563"/>
    </source>
</evidence>
<reference evidence="3 4" key="1">
    <citation type="submission" date="2024-07" db="EMBL/GenBank/DDBJ databases">
        <title>Section-level genome sequencing and comparative genomics of Aspergillus sections Usti and Cavernicolus.</title>
        <authorList>
            <consortium name="Lawrence Berkeley National Laboratory"/>
            <person name="Nybo J.L."/>
            <person name="Vesth T.C."/>
            <person name="Theobald S."/>
            <person name="Frisvad J.C."/>
            <person name="Larsen T.O."/>
            <person name="Kjaerboelling I."/>
            <person name="Rothschild-Mancinelli K."/>
            <person name="Lyhne E.K."/>
            <person name="Kogle M.E."/>
            <person name="Barry K."/>
            <person name="Clum A."/>
            <person name="Na H."/>
            <person name="Ledsgaard L."/>
            <person name="Lin J."/>
            <person name="Lipzen A."/>
            <person name="Kuo A."/>
            <person name="Riley R."/>
            <person name="Mondo S."/>
            <person name="Labutti K."/>
            <person name="Haridas S."/>
            <person name="Pangalinan J."/>
            <person name="Salamov A.A."/>
            <person name="Simmons B.A."/>
            <person name="Magnuson J.K."/>
            <person name="Chen J."/>
            <person name="Drula E."/>
            <person name="Henrissat B."/>
            <person name="Wiebenga A."/>
            <person name="Lubbers R.J."/>
            <person name="Gomes A.C."/>
            <person name="Makela M.R."/>
            <person name="Stajich J."/>
            <person name="Grigoriev I.V."/>
            <person name="Mortensen U.H."/>
            <person name="De Vries R.P."/>
            <person name="Baker S.E."/>
            <person name="Andersen M.R."/>
        </authorList>
    </citation>
    <scope>NUCLEOTIDE SEQUENCE [LARGE SCALE GENOMIC DNA]</scope>
    <source>
        <strain evidence="3 4">CBS 209.92</strain>
    </source>
</reference>
<gene>
    <name evidence="3" type="ORF">BJX66DRAFT_291891</name>
</gene>
<feature type="transmembrane region" description="Helical" evidence="2">
    <location>
        <begin position="157"/>
        <end position="179"/>
    </location>
</feature>
<evidence type="ECO:0000256" key="1">
    <source>
        <dbReference type="SAM" id="MobiDB-lite"/>
    </source>
</evidence>
<evidence type="ECO:0000256" key="2">
    <source>
        <dbReference type="SAM" id="Phobius"/>
    </source>
</evidence>
<comment type="caution">
    <text evidence="3">The sequence shown here is derived from an EMBL/GenBank/DDBJ whole genome shotgun (WGS) entry which is preliminary data.</text>
</comment>